<dbReference type="EMBL" id="OX459122">
    <property type="protein sequence ID" value="CAI9105064.1"/>
    <property type="molecule type" value="Genomic_DNA"/>
</dbReference>
<dbReference type="AlphaFoldDB" id="A0AAV1DB16"/>
<accession>A0AAV1DB16</accession>
<dbReference type="Proteomes" id="UP001161247">
    <property type="component" value="Chromosome 5"/>
</dbReference>
<sequence>MPSEGIAAYNTAPGSSSSDDEIEPDIDDGGPFVTPFYHMVDCKKIVNYATSAMKMLGENMGKEIVSRRCCMQGKKKSMARSFTFYC</sequence>
<evidence type="ECO:0000313" key="2">
    <source>
        <dbReference type="EMBL" id="CAI9105064.1"/>
    </source>
</evidence>
<feature type="compositionally biased region" description="Acidic residues" evidence="1">
    <location>
        <begin position="18"/>
        <end position="28"/>
    </location>
</feature>
<reference evidence="2" key="1">
    <citation type="submission" date="2023-03" db="EMBL/GenBank/DDBJ databases">
        <authorList>
            <person name="Julca I."/>
        </authorList>
    </citation>
    <scope>NUCLEOTIDE SEQUENCE</scope>
</reference>
<feature type="region of interest" description="Disordered" evidence="1">
    <location>
        <begin position="1"/>
        <end position="28"/>
    </location>
</feature>
<proteinExistence type="predicted"/>
<protein>
    <submittedName>
        <fullName evidence="2">OLC1v1003913C1</fullName>
    </submittedName>
</protein>
<evidence type="ECO:0000256" key="1">
    <source>
        <dbReference type="SAM" id="MobiDB-lite"/>
    </source>
</evidence>
<gene>
    <name evidence="2" type="ORF">OLC1_LOCUS13842</name>
</gene>
<organism evidence="2 3">
    <name type="scientific">Oldenlandia corymbosa var. corymbosa</name>
    <dbReference type="NCBI Taxonomy" id="529605"/>
    <lineage>
        <taxon>Eukaryota</taxon>
        <taxon>Viridiplantae</taxon>
        <taxon>Streptophyta</taxon>
        <taxon>Embryophyta</taxon>
        <taxon>Tracheophyta</taxon>
        <taxon>Spermatophyta</taxon>
        <taxon>Magnoliopsida</taxon>
        <taxon>eudicotyledons</taxon>
        <taxon>Gunneridae</taxon>
        <taxon>Pentapetalae</taxon>
        <taxon>asterids</taxon>
        <taxon>lamiids</taxon>
        <taxon>Gentianales</taxon>
        <taxon>Rubiaceae</taxon>
        <taxon>Rubioideae</taxon>
        <taxon>Spermacoceae</taxon>
        <taxon>Hedyotis-Oldenlandia complex</taxon>
        <taxon>Oldenlandia</taxon>
    </lineage>
</organism>
<keyword evidence="3" id="KW-1185">Reference proteome</keyword>
<evidence type="ECO:0000313" key="3">
    <source>
        <dbReference type="Proteomes" id="UP001161247"/>
    </source>
</evidence>
<name>A0AAV1DB16_OLDCO</name>